<evidence type="ECO:0008006" key="11">
    <source>
        <dbReference type="Google" id="ProtNLM"/>
    </source>
</evidence>
<dbReference type="AlphaFoldDB" id="A0A834GUQ5"/>
<accession>A0A834GUQ5</accession>
<keyword evidence="7" id="KW-0496">Mitochondrion</keyword>
<keyword evidence="4" id="KW-0812">Transmembrane</keyword>
<evidence type="ECO:0000256" key="2">
    <source>
        <dbReference type="ARBA" id="ARBA00004273"/>
    </source>
</evidence>
<keyword evidence="5" id="KW-0999">Mitochondrion inner membrane</keyword>
<dbReference type="PANTHER" id="PTHR34372">
    <property type="entry name" value="CYTOCHROME C OXIDASE SUBUNIT 5C-2-RELATED"/>
    <property type="match status" value="1"/>
</dbReference>
<evidence type="ECO:0000256" key="6">
    <source>
        <dbReference type="ARBA" id="ARBA00022989"/>
    </source>
</evidence>
<dbReference type="OrthoDB" id="506921at2759"/>
<comment type="similarity">
    <text evidence="3">Belongs to the cytochrome c oxidase subunit 5C family.</text>
</comment>
<organism evidence="9 10">
    <name type="scientific">Rhododendron simsii</name>
    <name type="common">Sims's rhododendron</name>
    <dbReference type="NCBI Taxonomy" id="118357"/>
    <lineage>
        <taxon>Eukaryota</taxon>
        <taxon>Viridiplantae</taxon>
        <taxon>Streptophyta</taxon>
        <taxon>Embryophyta</taxon>
        <taxon>Tracheophyta</taxon>
        <taxon>Spermatophyta</taxon>
        <taxon>Magnoliopsida</taxon>
        <taxon>eudicotyledons</taxon>
        <taxon>Gunneridae</taxon>
        <taxon>Pentapetalae</taxon>
        <taxon>asterids</taxon>
        <taxon>Ericales</taxon>
        <taxon>Ericaceae</taxon>
        <taxon>Ericoideae</taxon>
        <taxon>Rhodoreae</taxon>
        <taxon>Rhododendron</taxon>
    </lineage>
</organism>
<dbReference type="GO" id="GO:0005743">
    <property type="term" value="C:mitochondrial inner membrane"/>
    <property type="evidence" value="ECO:0007669"/>
    <property type="project" value="UniProtKB-SubCell"/>
</dbReference>
<comment type="caution">
    <text evidence="9">The sequence shown here is derived from an EMBL/GenBank/DDBJ whole genome shotgun (WGS) entry which is preliminary data.</text>
</comment>
<evidence type="ECO:0000256" key="4">
    <source>
        <dbReference type="ARBA" id="ARBA00022692"/>
    </source>
</evidence>
<evidence type="ECO:0000256" key="1">
    <source>
        <dbReference type="ARBA" id="ARBA00002480"/>
    </source>
</evidence>
<keyword evidence="8" id="KW-0472">Membrane</keyword>
<dbReference type="InterPro" id="IPR008432">
    <property type="entry name" value="COX5C"/>
</dbReference>
<evidence type="ECO:0000313" key="10">
    <source>
        <dbReference type="Proteomes" id="UP000626092"/>
    </source>
</evidence>
<dbReference type="EMBL" id="WJXA01000005">
    <property type="protein sequence ID" value="KAF7142729.1"/>
    <property type="molecule type" value="Genomic_DNA"/>
</dbReference>
<evidence type="ECO:0000256" key="5">
    <source>
        <dbReference type="ARBA" id="ARBA00022792"/>
    </source>
</evidence>
<keyword evidence="6" id="KW-1133">Transmembrane helix</keyword>
<name>A0A834GUQ5_RHOSS</name>
<evidence type="ECO:0000256" key="7">
    <source>
        <dbReference type="ARBA" id="ARBA00023128"/>
    </source>
</evidence>
<comment type="subcellular location">
    <subcellularLocation>
        <location evidence="2">Mitochondrion inner membrane</location>
    </subcellularLocation>
</comment>
<reference evidence="9" key="1">
    <citation type="submission" date="2019-11" db="EMBL/GenBank/DDBJ databases">
        <authorList>
            <person name="Liu Y."/>
            <person name="Hou J."/>
            <person name="Li T.-Q."/>
            <person name="Guan C.-H."/>
            <person name="Wu X."/>
            <person name="Wu H.-Z."/>
            <person name="Ling F."/>
            <person name="Zhang R."/>
            <person name="Shi X.-G."/>
            <person name="Ren J.-P."/>
            <person name="Chen E.-F."/>
            <person name="Sun J.-M."/>
        </authorList>
    </citation>
    <scope>NUCLEOTIDE SEQUENCE</scope>
    <source>
        <strain evidence="9">Adult_tree_wgs_1</strain>
        <tissue evidence="9">Leaves</tissue>
    </source>
</reference>
<dbReference type="PANTHER" id="PTHR34372:SF2">
    <property type="entry name" value="CYTOCHROME C OXIDASE SUBUNIT 5C-2-RELATED"/>
    <property type="match status" value="1"/>
</dbReference>
<gene>
    <name evidence="9" type="ORF">RHSIM_Rhsim05G0127000</name>
</gene>
<dbReference type="Proteomes" id="UP000626092">
    <property type="component" value="Unassembled WGS sequence"/>
</dbReference>
<protein>
    <recommendedName>
        <fullName evidence="11">Cytochrome c oxidase subunit 5C</fullName>
    </recommendedName>
</protein>
<evidence type="ECO:0000256" key="3">
    <source>
        <dbReference type="ARBA" id="ARBA00009591"/>
    </source>
</evidence>
<evidence type="ECO:0000313" key="9">
    <source>
        <dbReference type="EMBL" id="KAF7142729.1"/>
    </source>
</evidence>
<proteinExistence type="inferred from homology"/>
<sequence>MILLSTVEIVSLQPEVKMAGHKVAHAALKGPSVIKEIGLGIALGLVCGGMWKTMQWERQRKVRTFYDLLEKGEISITSQE</sequence>
<evidence type="ECO:0000256" key="8">
    <source>
        <dbReference type="ARBA" id="ARBA00023136"/>
    </source>
</evidence>
<comment type="function">
    <text evidence="1">This protein is one of the nuclear-coded polypeptide chains of cytochrome c oxidase, the terminal oxidase in mitochondrial electron transport.</text>
</comment>
<keyword evidence="10" id="KW-1185">Reference proteome</keyword>